<reference evidence="1 2" key="1">
    <citation type="submission" date="2024-01" db="EMBL/GenBank/DDBJ databases">
        <title>The complete chloroplast genome sequence of Lithospermum erythrorhizon: insights into the phylogenetic relationship among Boraginaceae species and the maternal lineages of purple gromwells.</title>
        <authorList>
            <person name="Okada T."/>
            <person name="Watanabe K."/>
        </authorList>
    </citation>
    <scope>NUCLEOTIDE SEQUENCE [LARGE SCALE GENOMIC DNA]</scope>
</reference>
<dbReference type="Proteomes" id="UP001454036">
    <property type="component" value="Unassembled WGS sequence"/>
</dbReference>
<keyword evidence="2" id="KW-1185">Reference proteome</keyword>
<sequence length="98" mass="10711">MKKNKRYLKGIMKFLSYFGKGEGSSSEAQAYLAHSDSNQDIEPSQTTTHHRSLLHITQHTCGQTSHHTPVWPENFGFGEGDDVDIGGMGFFSGPPGGV</sequence>
<organism evidence="1 2">
    <name type="scientific">Lithospermum erythrorhizon</name>
    <name type="common">Purple gromwell</name>
    <name type="synonym">Lithospermum officinale var. erythrorhizon</name>
    <dbReference type="NCBI Taxonomy" id="34254"/>
    <lineage>
        <taxon>Eukaryota</taxon>
        <taxon>Viridiplantae</taxon>
        <taxon>Streptophyta</taxon>
        <taxon>Embryophyta</taxon>
        <taxon>Tracheophyta</taxon>
        <taxon>Spermatophyta</taxon>
        <taxon>Magnoliopsida</taxon>
        <taxon>eudicotyledons</taxon>
        <taxon>Gunneridae</taxon>
        <taxon>Pentapetalae</taxon>
        <taxon>asterids</taxon>
        <taxon>lamiids</taxon>
        <taxon>Boraginales</taxon>
        <taxon>Boraginaceae</taxon>
        <taxon>Boraginoideae</taxon>
        <taxon>Lithospermeae</taxon>
        <taxon>Lithospermum</taxon>
    </lineage>
</organism>
<proteinExistence type="predicted"/>
<evidence type="ECO:0000313" key="2">
    <source>
        <dbReference type="Proteomes" id="UP001454036"/>
    </source>
</evidence>
<protein>
    <submittedName>
        <fullName evidence="1">Uncharacterized protein</fullName>
    </submittedName>
</protein>
<dbReference type="EMBL" id="BAABME010019023">
    <property type="protein sequence ID" value="GAA0155788.1"/>
    <property type="molecule type" value="Genomic_DNA"/>
</dbReference>
<gene>
    <name evidence="1" type="ORF">LIER_38153</name>
</gene>
<evidence type="ECO:0000313" key="1">
    <source>
        <dbReference type="EMBL" id="GAA0155788.1"/>
    </source>
</evidence>
<dbReference type="AlphaFoldDB" id="A0AAV3PXL2"/>
<accession>A0AAV3PXL2</accession>
<comment type="caution">
    <text evidence="1">The sequence shown here is derived from an EMBL/GenBank/DDBJ whole genome shotgun (WGS) entry which is preliminary data.</text>
</comment>
<name>A0AAV3PXL2_LITER</name>